<dbReference type="InterPro" id="IPR036397">
    <property type="entry name" value="RNaseH_sf"/>
</dbReference>
<dbReference type="RefSeq" id="WP_125050609.1">
    <property type="nucleotide sequence ID" value="NZ_BHZD01000001.1"/>
</dbReference>
<feature type="domain" description="Integrase catalytic" evidence="2">
    <location>
        <begin position="154"/>
        <end position="350"/>
    </location>
</feature>
<feature type="region of interest" description="Disordered" evidence="1">
    <location>
        <begin position="498"/>
        <end position="535"/>
    </location>
</feature>
<proteinExistence type="predicted"/>
<dbReference type="GO" id="GO:0015074">
    <property type="term" value="P:DNA integration"/>
    <property type="evidence" value="ECO:0007669"/>
    <property type="project" value="InterPro"/>
</dbReference>
<evidence type="ECO:0000313" key="4">
    <source>
        <dbReference type="Proteomes" id="UP000286746"/>
    </source>
</evidence>
<dbReference type="Gene3D" id="3.30.420.10">
    <property type="entry name" value="Ribonuclease H-like superfamily/Ribonuclease H"/>
    <property type="match status" value="1"/>
</dbReference>
<keyword evidence="4" id="KW-1185">Reference proteome</keyword>
<accession>A0A401VTF9</accession>
<comment type="caution">
    <text evidence="3">The sequence shown here is derived from an EMBL/GenBank/DDBJ whole genome shotgun (WGS) entry which is preliminary data.</text>
</comment>
<dbReference type="Pfam" id="PF09299">
    <property type="entry name" value="Mu-transpos_C"/>
    <property type="match status" value="1"/>
</dbReference>
<dbReference type="InterPro" id="IPR012337">
    <property type="entry name" value="RNaseH-like_sf"/>
</dbReference>
<evidence type="ECO:0000313" key="3">
    <source>
        <dbReference type="EMBL" id="GCD40377.1"/>
    </source>
</evidence>
<dbReference type="InterPro" id="IPR001584">
    <property type="entry name" value="Integrase_cat-core"/>
</dbReference>
<gene>
    <name evidence="3" type="ORF">GKJPGBOP_00026</name>
</gene>
<protein>
    <recommendedName>
        <fullName evidence="2">Integrase catalytic domain-containing protein</fullName>
    </recommendedName>
</protein>
<dbReference type="GO" id="GO:0003676">
    <property type="term" value="F:nucleic acid binding"/>
    <property type="evidence" value="ECO:0007669"/>
    <property type="project" value="InterPro"/>
</dbReference>
<reference evidence="3 4" key="1">
    <citation type="submission" date="2018-11" db="EMBL/GenBank/DDBJ databases">
        <title>Whole genome sequence of Streptomyces paromomycinus NBRC 15454(T).</title>
        <authorList>
            <person name="Komaki H."/>
            <person name="Tamura T."/>
        </authorList>
    </citation>
    <scope>NUCLEOTIDE SEQUENCE [LARGE SCALE GENOMIC DNA]</scope>
    <source>
        <strain evidence="3 4">NBRC 15454</strain>
    </source>
</reference>
<organism evidence="3 4">
    <name type="scientific">Streptomyces paromomycinus</name>
    <name type="common">Streptomyces rimosus subsp. paromomycinus</name>
    <dbReference type="NCBI Taxonomy" id="92743"/>
    <lineage>
        <taxon>Bacteria</taxon>
        <taxon>Bacillati</taxon>
        <taxon>Actinomycetota</taxon>
        <taxon>Actinomycetes</taxon>
        <taxon>Kitasatosporales</taxon>
        <taxon>Streptomycetaceae</taxon>
        <taxon>Streptomyces</taxon>
    </lineage>
</organism>
<dbReference type="EMBL" id="BHZD01000001">
    <property type="protein sequence ID" value="GCD40377.1"/>
    <property type="molecule type" value="Genomic_DNA"/>
</dbReference>
<evidence type="ECO:0000256" key="1">
    <source>
        <dbReference type="SAM" id="MobiDB-lite"/>
    </source>
</evidence>
<dbReference type="Proteomes" id="UP000286746">
    <property type="component" value="Unassembled WGS sequence"/>
</dbReference>
<name>A0A401VTF9_STREY</name>
<evidence type="ECO:0000259" key="2">
    <source>
        <dbReference type="PROSITE" id="PS50994"/>
    </source>
</evidence>
<dbReference type="SUPFAM" id="SSF53098">
    <property type="entry name" value="Ribonuclease H-like"/>
    <property type="match status" value="1"/>
</dbReference>
<dbReference type="PROSITE" id="PS50994">
    <property type="entry name" value="INTEGRASE"/>
    <property type="match status" value="1"/>
</dbReference>
<sequence>MDEEPPDSASAAHPQAATRRLERQMLTTPAIRHLMTLDARGELTTAHVRLVAQTLDLHIRTVWKRLADAKANGTAERPGRTRFEITEDLRVQLAYHRGNIKSLYEALRAEAEEDGGTAPSLATLYRAIRRDLSPGDLAGLRQGMPASRGHDPHLRRAPACRNEEWEGDHKQVPVWVLAGDRLLKPWVTWFIVCSTAMTMGWALTPHYPHRGSILAALRSALLCDDTHGPAGGLPQRLRIDRGRDFLARAVQEALGAFAVDVYVLPPYTPHLKGSIENLNHAVTSMFFSTLPRYTGAQRLDSRHRSGENDPPLTFEAFVELFGQWVRRRNVEHRLAAHGDLTPLQLWNEDDTPLREATPEDLHAFLLEADRSPRKIHGHGIRWRGRDYIGPWMTGRTGTEVRIRYQPHHEDTIEVFDLYTHRHLGTAHLSDRADPEQIDAVYQARKERAQRLRQDLRAAERKRRRRFKAVTAPVPAQVAGVMTRKAATEELRTLRAPAHPDELPENYMPRRLAPGAGWVIPTTPRETTSEEDSDES</sequence>
<dbReference type="InterPro" id="IPR015378">
    <property type="entry name" value="Transposase-like_Mu_C"/>
</dbReference>
<dbReference type="AlphaFoldDB" id="A0A401VTF9"/>